<evidence type="ECO:0000313" key="2">
    <source>
        <dbReference type="Proteomes" id="UP000024635"/>
    </source>
</evidence>
<evidence type="ECO:0000313" key="1">
    <source>
        <dbReference type="EMBL" id="EYC03382.1"/>
    </source>
</evidence>
<dbReference type="AlphaFoldDB" id="A0A016TL58"/>
<sequence>MTSSATQSDFSAQILASPEAKQLNRLAIGFPSEVSDDYLLSSKLSWLAVTDTTISCAALRTFILEWLQGKRSFDYVGLTTSCRLDARIILGGTNFCQVDGSTFMMRNRLAQKMAVTIDENSFVMYNKNAERIMCEFDS</sequence>
<protein>
    <recommendedName>
        <fullName evidence="3">F-box associated domain-containing protein</fullName>
    </recommendedName>
</protein>
<evidence type="ECO:0008006" key="3">
    <source>
        <dbReference type="Google" id="ProtNLM"/>
    </source>
</evidence>
<accession>A0A016TL58</accession>
<organism evidence="1 2">
    <name type="scientific">Ancylostoma ceylanicum</name>
    <dbReference type="NCBI Taxonomy" id="53326"/>
    <lineage>
        <taxon>Eukaryota</taxon>
        <taxon>Metazoa</taxon>
        <taxon>Ecdysozoa</taxon>
        <taxon>Nematoda</taxon>
        <taxon>Chromadorea</taxon>
        <taxon>Rhabditida</taxon>
        <taxon>Rhabditina</taxon>
        <taxon>Rhabditomorpha</taxon>
        <taxon>Strongyloidea</taxon>
        <taxon>Ancylostomatidae</taxon>
        <taxon>Ancylostomatinae</taxon>
        <taxon>Ancylostoma</taxon>
    </lineage>
</organism>
<comment type="caution">
    <text evidence="1">The sequence shown here is derived from an EMBL/GenBank/DDBJ whole genome shotgun (WGS) entry which is preliminary data.</text>
</comment>
<reference evidence="2" key="1">
    <citation type="journal article" date="2015" name="Nat. Genet.">
        <title>The genome and transcriptome of the zoonotic hookworm Ancylostoma ceylanicum identify infection-specific gene families.</title>
        <authorList>
            <person name="Schwarz E.M."/>
            <person name="Hu Y."/>
            <person name="Antoshechkin I."/>
            <person name="Miller M.M."/>
            <person name="Sternberg P.W."/>
            <person name="Aroian R.V."/>
        </authorList>
    </citation>
    <scope>NUCLEOTIDE SEQUENCE</scope>
    <source>
        <strain evidence="2">HY135</strain>
    </source>
</reference>
<dbReference type="EMBL" id="JARK01001430">
    <property type="protein sequence ID" value="EYC03382.1"/>
    <property type="molecule type" value="Genomic_DNA"/>
</dbReference>
<name>A0A016TL58_9BILA</name>
<dbReference type="Proteomes" id="UP000024635">
    <property type="component" value="Unassembled WGS sequence"/>
</dbReference>
<proteinExistence type="predicted"/>
<keyword evidence="2" id="KW-1185">Reference proteome</keyword>
<gene>
    <name evidence="1" type="primary">Acey_s0094.g2727</name>
    <name evidence="1" type="ORF">Y032_0094g2727</name>
</gene>
<dbReference type="OrthoDB" id="5831415at2759"/>